<sequence>MGLNLETLIGILVILILLILADGVRRMIRERHGRLRMRIDRRFRRAAGEDDEEDDFLDSNPEVIGRPRVIRRGADGEPLPEDRDDPPIMMEEEASPDDMAGRRAEQQNLFDDEAELEPEREESLPSMRASRDLPEDELEAQPQPAREAPRARAEARQPRRDAPPPERQVQEVIVFHLIARRPDRFDGEAMLRYLLECGLRFGEMDIFHRHRQGDEYPEFSVANAVEPGTFDIQTMEEQEFAGITFFMQLPGPQDPLAALDRMLTTGRRMAEGLYGDLRDEQHSVLTPQTMEHLRQRVQEFERRQRVSHS</sequence>
<feature type="compositionally biased region" description="Acidic residues" evidence="10">
    <location>
        <begin position="78"/>
        <end position="96"/>
    </location>
</feature>
<dbReference type="InterPro" id="IPR036765">
    <property type="entry name" value="ZipA_FtsZ-bd_C_sf"/>
</dbReference>
<evidence type="ECO:0000256" key="9">
    <source>
        <dbReference type="RuleBase" id="RU003612"/>
    </source>
</evidence>
<dbReference type="HAMAP" id="MF_00509">
    <property type="entry name" value="ZipA"/>
    <property type="match status" value="1"/>
</dbReference>
<dbReference type="PANTHER" id="PTHR38685">
    <property type="entry name" value="CELL DIVISION PROTEIN ZIPA"/>
    <property type="match status" value="1"/>
</dbReference>
<evidence type="ECO:0000313" key="13">
    <source>
        <dbReference type="Proteomes" id="UP001064106"/>
    </source>
</evidence>
<comment type="function">
    <text evidence="8 9">Essential cell division protein that stabilizes the FtsZ protofilaments by cross-linking them and that serves as a cytoplasmic membrane anchor for the Z ring. Also required for the recruitment to the septal ring of downstream cell division proteins.</text>
</comment>
<keyword evidence="7 8" id="KW-0131">Cell cycle</keyword>
<comment type="subcellular location">
    <subcellularLocation>
        <location evidence="8">Cell inner membrane</location>
        <topology evidence="8">Single-pass type I membrane protein</topology>
    </subcellularLocation>
    <text evidence="8">Localizes to the Z ring in an FtsZ-dependent manner.</text>
</comment>
<keyword evidence="6 8" id="KW-0472">Membrane</keyword>
<feature type="domain" description="ZipA C-terminal FtsZ-binding" evidence="11">
    <location>
        <begin position="169"/>
        <end position="297"/>
    </location>
</feature>
<reference evidence="12" key="1">
    <citation type="submission" date="2012-09" db="EMBL/GenBank/DDBJ databases">
        <title>Genome Sequence of alkane-degrading Bacterium Alcanivorax balearicus MACL04.</title>
        <authorList>
            <person name="Lai Q."/>
            <person name="Shao Z."/>
        </authorList>
    </citation>
    <scope>NUCLEOTIDE SEQUENCE</scope>
    <source>
        <strain evidence="12">MACL04</strain>
    </source>
</reference>
<dbReference type="InterPro" id="IPR011919">
    <property type="entry name" value="Cell_div_ZipA"/>
</dbReference>
<feature type="region of interest" description="Disordered" evidence="10">
    <location>
        <begin position="66"/>
        <end position="167"/>
    </location>
</feature>
<evidence type="ECO:0000313" key="12">
    <source>
        <dbReference type="EMBL" id="MCU5783420.1"/>
    </source>
</evidence>
<name>A0ABT2R0V7_9GAMM</name>
<keyword evidence="3 8" id="KW-0132">Cell division</keyword>
<evidence type="ECO:0000256" key="5">
    <source>
        <dbReference type="ARBA" id="ARBA00022989"/>
    </source>
</evidence>
<dbReference type="RefSeq" id="WP_163121227.1">
    <property type="nucleotide sequence ID" value="NZ_ARXS01000016.1"/>
</dbReference>
<evidence type="ECO:0000256" key="3">
    <source>
        <dbReference type="ARBA" id="ARBA00022618"/>
    </source>
</evidence>
<keyword evidence="1 8" id="KW-1003">Cell membrane</keyword>
<dbReference type="SMART" id="SM00771">
    <property type="entry name" value="ZipA_C"/>
    <property type="match status" value="1"/>
</dbReference>
<protein>
    <recommendedName>
        <fullName evidence="8 9">Cell division protein ZipA</fullName>
    </recommendedName>
</protein>
<feature type="compositionally biased region" description="Acidic residues" evidence="10">
    <location>
        <begin position="110"/>
        <end position="120"/>
    </location>
</feature>
<keyword evidence="5 8" id="KW-1133">Transmembrane helix</keyword>
<evidence type="ECO:0000256" key="8">
    <source>
        <dbReference type="HAMAP-Rule" id="MF_00509"/>
    </source>
</evidence>
<comment type="subunit">
    <text evidence="8">Interacts with FtsZ via their C-terminal domains.</text>
</comment>
<dbReference type="Proteomes" id="UP001064106">
    <property type="component" value="Unassembled WGS sequence"/>
</dbReference>
<keyword evidence="4 8" id="KW-0812">Transmembrane</keyword>
<accession>A0ABT2R0V7</accession>
<evidence type="ECO:0000256" key="2">
    <source>
        <dbReference type="ARBA" id="ARBA00022519"/>
    </source>
</evidence>
<proteinExistence type="inferred from homology"/>
<feature type="transmembrane region" description="Helical" evidence="8">
    <location>
        <begin position="6"/>
        <end position="28"/>
    </location>
</feature>
<dbReference type="NCBIfam" id="TIGR02205">
    <property type="entry name" value="septum_zipA"/>
    <property type="match status" value="1"/>
</dbReference>
<keyword evidence="2 8" id="KW-0997">Cell inner membrane</keyword>
<evidence type="ECO:0000256" key="4">
    <source>
        <dbReference type="ARBA" id="ARBA00022692"/>
    </source>
</evidence>
<dbReference type="EMBL" id="ARXS01000016">
    <property type="protein sequence ID" value="MCU5783420.1"/>
    <property type="molecule type" value="Genomic_DNA"/>
</dbReference>
<dbReference type="InterPro" id="IPR007449">
    <property type="entry name" value="ZipA_FtsZ-bd_C"/>
</dbReference>
<evidence type="ECO:0000256" key="10">
    <source>
        <dbReference type="SAM" id="MobiDB-lite"/>
    </source>
</evidence>
<dbReference type="PANTHER" id="PTHR38685:SF1">
    <property type="entry name" value="CELL DIVISION PROTEIN ZIPA"/>
    <property type="match status" value="1"/>
</dbReference>
<evidence type="ECO:0000256" key="7">
    <source>
        <dbReference type="ARBA" id="ARBA00023306"/>
    </source>
</evidence>
<feature type="compositionally biased region" description="Basic and acidic residues" evidence="10">
    <location>
        <begin position="147"/>
        <end position="164"/>
    </location>
</feature>
<comment type="caution">
    <text evidence="12">The sequence shown here is derived from an EMBL/GenBank/DDBJ whole genome shotgun (WGS) entry which is preliminary data.</text>
</comment>
<gene>
    <name evidence="8 12" type="primary">zipA</name>
    <name evidence="12" type="ORF">MA04_02720</name>
</gene>
<evidence type="ECO:0000259" key="11">
    <source>
        <dbReference type="SMART" id="SM00771"/>
    </source>
</evidence>
<dbReference type="GO" id="GO:0051301">
    <property type="term" value="P:cell division"/>
    <property type="evidence" value="ECO:0007669"/>
    <property type="project" value="UniProtKB-KW"/>
</dbReference>
<evidence type="ECO:0000256" key="6">
    <source>
        <dbReference type="ARBA" id="ARBA00023136"/>
    </source>
</evidence>
<dbReference type="SUPFAM" id="SSF64383">
    <property type="entry name" value="Cell-division protein ZipA, C-terminal domain"/>
    <property type="match status" value="1"/>
</dbReference>
<organism evidence="12 13">
    <name type="scientific">Alloalcanivorax balearicus MACL04</name>
    <dbReference type="NCBI Taxonomy" id="1177182"/>
    <lineage>
        <taxon>Bacteria</taxon>
        <taxon>Pseudomonadati</taxon>
        <taxon>Pseudomonadota</taxon>
        <taxon>Gammaproteobacteria</taxon>
        <taxon>Oceanospirillales</taxon>
        <taxon>Alcanivoracaceae</taxon>
        <taxon>Alloalcanivorax</taxon>
    </lineage>
</organism>
<comment type="similarity">
    <text evidence="8 9">Belongs to the ZipA family.</text>
</comment>
<evidence type="ECO:0000256" key="1">
    <source>
        <dbReference type="ARBA" id="ARBA00022475"/>
    </source>
</evidence>
<dbReference type="Pfam" id="PF04354">
    <property type="entry name" value="ZipA_C"/>
    <property type="match status" value="1"/>
</dbReference>
<keyword evidence="13" id="KW-1185">Reference proteome</keyword>
<dbReference type="Gene3D" id="3.30.1400.10">
    <property type="entry name" value="ZipA, C-terminal FtsZ-binding domain"/>
    <property type="match status" value="1"/>
</dbReference>